<organism evidence="1 2">
    <name type="scientific">Vibrio phage 1.204.O._10N.222.46.F12</name>
    <dbReference type="NCBI Taxonomy" id="1881263"/>
    <lineage>
        <taxon>Viruses</taxon>
        <taxon>Duplodnaviria</taxon>
        <taxon>Heunggongvirae</taxon>
        <taxon>Uroviricota</taxon>
        <taxon>Caudoviricetes</taxon>
        <taxon>Autographivirales</taxon>
        <taxon>Cyclitvirus</taxon>
        <taxon>Cyclitvirus cyclit</taxon>
    </lineage>
</organism>
<accession>A0A2I7RNL4</accession>
<evidence type="ECO:0000313" key="1">
    <source>
        <dbReference type="EMBL" id="AUR95235.1"/>
    </source>
</evidence>
<dbReference type="Proteomes" id="UP000269294">
    <property type="component" value="Segment"/>
</dbReference>
<dbReference type="EMBL" id="MG592574">
    <property type="protein sequence ID" value="AUR95235.1"/>
    <property type="molecule type" value="Genomic_DNA"/>
</dbReference>
<keyword evidence="2" id="KW-1185">Reference proteome</keyword>
<evidence type="ECO:0000313" key="2">
    <source>
        <dbReference type="Proteomes" id="UP000269294"/>
    </source>
</evidence>
<reference evidence="1 2" key="1">
    <citation type="submission" date="2017-11" db="EMBL/GenBank/DDBJ databases">
        <title>A major lineage of nontailed dsDNA viruses as unrecognized killers of marine bacteria.</title>
        <authorList>
            <person name="Kauffman K.M."/>
            <person name="Hussain F.A."/>
            <person name="Yang J."/>
            <person name="Arevalo P."/>
            <person name="Brown J.M."/>
            <person name="Chang W.K."/>
            <person name="VanInsberghe D."/>
            <person name="Elsherbini J."/>
            <person name="Cutler M.B."/>
            <person name="Kelly L."/>
            <person name="Polz M.F."/>
        </authorList>
    </citation>
    <scope>NUCLEOTIDE SEQUENCE [LARGE SCALE GENOMIC DNA]</scope>
</reference>
<dbReference type="SUPFAM" id="SSF56563">
    <property type="entry name" value="Major capsid protein gp5"/>
    <property type="match status" value="1"/>
</dbReference>
<protein>
    <submittedName>
        <fullName evidence="1">Major capsid protein</fullName>
    </submittedName>
</protein>
<proteinExistence type="predicted"/>
<gene>
    <name evidence="1" type="ORF">NVP1204O_15</name>
</gene>
<name>A0A2I7RNL4_9CAUD</name>
<sequence length="336" mass="36815">MARNFITEGGVTQAGQRLGQGAVDALHVSEYGSEVDGTMVKKSVMREFIPIKPIVGTSTLTNDRVGEATLQAVGRGSQRPDPTGIEFSNISVKVDTIVLARDTMPLLDEFQNRLDVRMEMGKEHGKKVAVQFDTSFLVQGIKCAQKDATGQPKGWVGGTTATYANADIDDAAKFLEAIEDLITGMEEKEVDIEECVLFLRPAQYQTLIRNPDLVDRDLSEGNGHRANRYILKAAGLPIVKTNRMPKVKTDVAGGKHELLSNAANGYAYDITEADARCLALILHPKSLLAGETIPLTSKVYYVEQELQWFVDSYLSYAVTSNRSDHTAALFLTADWS</sequence>